<dbReference type="EMBL" id="LR787419">
    <property type="protein sequence ID" value="CAB3263281.1"/>
    <property type="molecule type" value="mRNA"/>
</dbReference>
<evidence type="ECO:0000256" key="1">
    <source>
        <dbReference type="SAM" id="Coils"/>
    </source>
</evidence>
<feature type="domain" description="CHAT" evidence="3">
    <location>
        <begin position="130"/>
        <end position="470"/>
    </location>
</feature>
<evidence type="ECO:0000313" key="4">
    <source>
        <dbReference type="EMBL" id="CAB3263281.1"/>
    </source>
</evidence>
<organism evidence="4">
    <name type="scientific">Phallusia mammillata</name>
    <dbReference type="NCBI Taxonomy" id="59560"/>
    <lineage>
        <taxon>Eukaryota</taxon>
        <taxon>Metazoa</taxon>
        <taxon>Chordata</taxon>
        <taxon>Tunicata</taxon>
        <taxon>Ascidiacea</taxon>
        <taxon>Phlebobranchia</taxon>
        <taxon>Ascidiidae</taxon>
        <taxon>Phallusia</taxon>
    </lineage>
</organism>
<dbReference type="InterPro" id="IPR024983">
    <property type="entry name" value="CHAT_dom"/>
</dbReference>
<evidence type="ECO:0000259" key="3">
    <source>
        <dbReference type="Pfam" id="PF12770"/>
    </source>
</evidence>
<feature type="coiled-coil region" evidence="1">
    <location>
        <begin position="778"/>
        <end position="805"/>
    </location>
</feature>
<feature type="region of interest" description="Disordered" evidence="2">
    <location>
        <begin position="80"/>
        <end position="126"/>
    </location>
</feature>
<dbReference type="AlphaFoldDB" id="A0A6F9DJ98"/>
<feature type="region of interest" description="Disordered" evidence="2">
    <location>
        <begin position="824"/>
        <end position="855"/>
    </location>
</feature>
<sequence>MKDFNFEHYLYPTRENCTVVFTCCRYDILTNILHNGNARSFLMSDRVINIKKTIVRIKALLEVLQPQNDKKYSMFYQTEQRNLPQESTNKTKTVPQIQKEDGAGDQIRTSTSKSLPTTEEAGDQEMGPDAALKELFVLLIKPLDVNKVETGSSICIMADDFLAEVPFDQLIDTSSQKPLGETFHIFTTPCFLALNNNKCNDHPKSHGKSSGSIREQKLAETFHKPSELFSLQTIGIAKDLSGLVTSSATGVSVMTSPRYVTPHKRVPFPLKTSVIGGPVMPAELKYENTVWKPKKRMTAAVKECNKIAEYLNVDAMTGEEATKDKFLSEFSEVTLMHVTTYADLSKGVLAFKPNSFPAEDSPYSPLSYLVTLQDFIERKPSNLQLMVISSGHGWTNTDVKLPQILLTAGVACVVYLRWPVPDCVAEKFFFHFYMNLQKSCKVSRALFNAKEATRERYPDYTLWNAFTATGSDVTIDLSRIRQSQLQNRLNDVESPVLDTPPFIDEVVSDEERFHLVQEALSRLGGSVSGDSDVISFLLGLVEEATERLTSDDNVDRPIVILPKAVENVDGTVDLLSLMGFDLQPIDSKSLPPTSDRSHGADKMIVFPHWNQDSLLLPCHQALIGLHELCQNPECLRMMALMLPLQQELLSYLIDLLSIVHHTPEVQLRTTDASVRELWQQRAIRRSLKEIGISNVMDLVFFSRSLMSRSCLLASLQFLTSFSLHRDQSVLEQLDVTSLGKIPQTESAEDPIKLDSLNLALLPRNEVAVKSSWMGDDSFEKEKKERKKLADDIRKLSEKYSQALEHAKWWHRDVRVPQQAGNSLVSQDSALNGGDQPTHPRKVKVQSGATPSCNRLLLDDNKQQSGLLETLSRRSEARIILQRRCDDLNRRHTACIRDTYLRYAEQKSVQ</sequence>
<feature type="compositionally biased region" description="Polar residues" evidence="2">
    <location>
        <begin position="107"/>
        <end position="117"/>
    </location>
</feature>
<keyword evidence="1" id="KW-0175">Coiled coil</keyword>
<dbReference type="Pfam" id="PF12770">
    <property type="entry name" value="CHAT"/>
    <property type="match status" value="1"/>
</dbReference>
<name>A0A6F9DJ98_9ASCI</name>
<accession>A0A6F9DJ98</accession>
<evidence type="ECO:0000256" key="2">
    <source>
        <dbReference type="SAM" id="MobiDB-lite"/>
    </source>
</evidence>
<feature type="compositionally biased region" description="Polar residues" evidence="2">
    <location>
        <begin position="80"/>
        <end position="96"/>
    </location>
</feature>
<reference evidence="4" key="1">
    <citation type="submission" date="2020-04" db="EMBL/GenBank/DDBJ databases">
        <authorList>
            <person name="Neveu A P."/>
        </authorList>
    </citation>
    <scope>NUCLEOTIDE SEQUENCE</scope>
    <source>
        <tissue evidence="4">Whole embryo</tissue>
    </source>
</reference>
<proteinExistence type="evidence at transcript level"/>
<protein>
    <submittedName>
        <fullName evidence="4">Uncharacterized protein LOC108950033</fullName>
    </submittedName>
</protein>
<gene>
    <name evidence="4" type="primary">LOC108950033-001</name>
</gene>